<dbReference type="GO" id="GO:0019894">
    <property type="term" value="F:kinesin binding"/>
    <property type="evidence" value="ECO:0007669"/>
    <property type="project" value="TreeGrafter"/>
</dbReference>
<dbReference type="Proteomes" id="UP000267606">
    <property type="component" value="Unassembled WGS sequence"/>
</dbReference>
<dbReference type="GO" id="GO:0042073">
    <property type="term" value="P:intraciliary transport"/>
    <property type="evidence" value="ECO:0007669"/>
    <property type="project" value="TreeGrafter"/>
</dbReference>
<sequence>MLNKNKKFNVNHETKVFDLKRYELLNNTAQAIELYSQANSLAPTDPAILSKLASIYDAEGDKSQAFQCHYEVRYNF</sequence>
<name>A0A183HPV5_9BILA</name>
<evidence type="ECO:0000313" key="3">
    <source>
        <dbReference type="WBParaSite" id="OFLC_0000951601-mRNA-1"/>
    </source>
</evidence>
<dbReference type="WBParaSite" id="OFLC_0000951601-mRNA-1">
    <property type="protein sequence ID" value="OFLC_0000951601-mRNA-1"/>
    <property type="gene ID" value="OFLC_0000951601"/>
</dbReference>
<protein>
    <submittedName>
        <fullName evidence="3">TPR_REGION domain-containing protein</fullName>
    </submittedName>
</protein>
<dbReference type="GO" id="GO:0097546">
    <property type="term" value="C:ciliary base"/>
    <property type="evidence" value="ECO:0007669"/>
    <property type="project" value="TreeGrafter"/>
</dbReference>
<dbReference type="STRING" id="387005.A0A183HPV5"/>
<dbReference type="InterPro" id="IPR011990">
    <property type="entry name" value="TPR-like_helical_dom_sf"/>
</dbReference>
<evidence type="ECO:0000313" key="2">
    <source>
        <dbReference type="Proteomes" id="UP000267606"/>
    </source>
</evidence>
<accession>A0A183HPV5</accession>
<dbReference type="GO" id="GO:1905515">
    <property type="term" value="P:non-motile cilium assembly"/>
    <property type="evidence" value="ECO:0007669"/>
    <property type="project" value="TreeGrafter"/>
</dbReference>
<dbReference type="Gene3D" id="1.25.40.10">
    <property type="entry name" value="Tetratricopeptide repeat domain"/>
    <property type="match status" value="1"/>
</dbReference>
<organism evidence="3">
    <name type="scientific">Onchocerca flexuosa</name>
    <dbReference type="NCBI Taxonomy" id="387005"/>
    <lineage>
        <taxon>Eukaryota</taxon>
        <taxon>Metazoa</taxon>
        <taxon>Ecdysozoa</taxon>
        <taxon>Nematoda</taxon>
        <taxon>Chromadorea</taxon>
        <taxon>Rhabditida</taxon>
        <taxon>Spirurina</taxon>
        <taxon>Spiruromorpha</taxon>
        <taxon>Filarioidea</taxon>
        <taxon>Onchocercidae</taxon>
        <taxon>Onchocerca</taxon>
    </lineage>
</organism>
<dbReference type="GO" id="GO:0036064">
    <property type="term" value="C:ciliary basal body"/>
    <property type="evidence" value="ECO:0007669"/>
    <property type="project" value="TreeGrafter"/>
</dbReference>
<reference evidence="1 2" key="2">
    <citation type="submission" date="2018-11" db="EMBL/GenBank/DDBJ databases">
        <authorList>
            <consortium name="Pathogen Informatics"/>
        </authorList>
    </citation>
    <scope>NUCLEOTIDE SEQUENCE [LARGE SCALE GENOMIC DNA]</scope>
</reference>
<dbReference type="PANTHER" id="PTHR44117">
    <property type="entry name" value="INTRAFLAGELLAR TRANSPORT PROTEIN 88 HOMOLOG"/>
    <property type="match status" value="1"/>
</dbReference>
<dbReference type="GO" id="GO:0097730">
    <property type="term" value="C:non-motile cilium"/>
    <property type="evidence" value="ECO:0007669"/>
    <property type="project" value="TreeGrafter"/>
</dbReference>
<reference evidence="3" key="1">
    <citation type="submission" date="2016-06" db="UniProtKB">
        <authorList>
            <consortium name="WormBaseParasite"/>
        </authorList>
    </citation>
    <scope>IDENTIFICATION</scope>
</reference>
<dbReference type="SUPFAM" id="SSF48452">
    <property type="entry name" value="TPR-like"/>
    <property type="match status" value="1"/>
</dbReference>
<dbReference type="GO" id="GO:0005814">
    <property type="term" value="C:centriole"/>
    <property type="evidence" value="ECO:0007669"/>
    <property type="project" value="TreeGrafter"/>
</dbReference>
<keyword evidence="2" id="KW-1185">Reference proteome</keyword>
<evidence type="ECO:0000313" key="1">
    <source>
        <dbReference type="EMBL" id="VDO61121.1"/>
    </source>
</evidence>
<dbReference type="EMBL" id="UZAJ01011730">
    <property type="protein sequence ID" value="VDO61121.1"/>
    <property type="molecule type" value="Genomic_DNA"/>
</dbReference>
<dbReference type="AlphaFoldDB" id="A0A183HPV5"/>
<gene>
    <name evidence="1" type="ORF">OFLC_LOCUS9513</name>
</gene>
<dbReference type="PANTHER" id="PTHR44117:SF1">
    <property type="entry name" value="INTRAFLAGELLAR TRANSPORT PROTEIN 88 HOMOLOG"/>
    <property type="match status" value="1"/>
</dbReference>
<proteinExistence type="predicted"/>